<dbReference type="GO" id="GO:0005737">
    <property type="term" value="C:cytoplasm"/>
    <property type="evidence" value="ECO:0007669"/>
    <property type="project" value="TreeGrafter"/>
</dbReference>
<evidence type="ECO:0000256" key="3">
    <source>
        <dbReference type="ARBA" id="ARBA00022679"/>
    </source>
</evidence>
<dbReference type="GO" id="GO:0050684">
    <property type="term" value="P:regulation of mRNA processing"/>
    <property type="evidence" value="ECO:0007669"/>
    <property type="project" value="TreeGrafter"/>
</dbReference>
<evidence type="ECO:0000256" key="2">
    <source>
        <dbReference type="ARBA" id="ARBA00022527"/>
    </source>
</evidence>
<reference evidence="11" key="2">
    <citation type="submission" date="2020-05" db="UniProtKB">
        <authorList>
            <consortium name="EnsemblMetazoa"/>
        </authorList>
    </citation>
    <scope>IDENTIFICATION</scope>
    <source>
        <strain evidence="11">JHB</strain>
    </source>
</reference>
<feature type="compositionally biased region" description="Polar residues" evidence="9">
    <location>
        <begin position="609"/>
        <end position="648"/>
    </location>
</feature>
<evidence type="ECO:0000256" key="7">
    <source>
        <dbReference type="ARBA" id="ARBA00047899"/>
    </source>
</evidence>
<dbReference type="OrthoDB" id="2649at2759"/>
<dbReference type="PANTHER" id="PTHR47634">
    <property type="entry name" value="PROTEIN KINASE DOMAIN-CONTAINING PROTEIN-RELATED"/>
    <property type="match status" value="1"/>
</dbReference>
<protein>
    <recommendedName>
        <fullName evidence="1">non-specific serine/threonine protein kinase</fullName>
        <ecNumber evidence="1">2.7.11.1</ecNumber>
    </recommendedName>
</protein>
<accession>B0WGI3</accession>
<name>B0WGI3_CULQU</name>
<evidence type="ECO:0000313" key="10">
    <source>
        <dbReference type="EMBL" id="EDS26980.1"/>
    </source>
</evidence>
<evidence type="ECO:0000256" key="5">
    <source>
        <dbReference type="ARBA" id="ARBA00022777"/>
    </source>
</evidence>
<gene>
    <name evidence="11" type="primary">6037967</name>
    <name evidence="10" type="ORF">CpipJ_CPIJ005577</name>
</gene>
<dbReference type="VEuPathDB" id="VectorBase:CQUJHB009486"/>
<dbReference type="InParanoid" id="B0WGI3"/>
<sequence>MVVEAGPQSGLQRTAGHFCRRWSIPVGGQTGVDNFGSNLVDPGPQSRLQLAERQLAILAVGSRSRSVDKREWTILVRIWSTQVRNPDCNWPNGSWPFWPKTDLAERQLPNLAVVGRSRSVDRREWTILGRPRSAIPTATGERQLAILALPNLALGGRSRSVDRREWTILGRIWSTQVRHPNSTGRTAAGHFGRKLLSTPVSGQLRLQMEGFEENFWKKAEAQLKCPVPAHLKRVLQRTGYLNCALEDLSEGQIRSIEEDIRSLPELTNLRPGNPKIAEFCGEYTEKCADFKLMEGERALLLKLSQVVKAKGWGFFLKGSKSKRPGPGATRGDSTDELALRLKLKDYFAARSKQKEATKQQAAAAAAAAAGGGGGQQSPDNKIVRYRRRRLERQHDNQKQYSSGISKNLSSTETIGCWTRMVRDIPSDDYKQEAWEDYCRGLAAGVNIRCSGANCCLQWWGHFLMVWLSWDLDERRYVRLKIVKSSQQLTNTAKDEIQIDAERRSEAKQDGALLNDFRITGIKGTHICLVFEELGHSLPKFFLKSNYRGIPLPNEKSTVRQEQPPNRVDPAAAGASSQLEFGPRLGNVTADYQRLLPNGDRRGRIRCTAQKPSSNPSALTSLDAYTSNNNDDVLGSEKTSSADSPKPVTTASAMRILHSQKPPSTSASPGEKCCPTLWNVRTLPCTRITYGMIASPARKAQPKQIVPTVKPTPVAGC</sequence>
<feature type="region of interest" description="Disordered" evidence="9">
    <location>
        <begin position="552"/>
        <end position="581"/>
    </location>
</feature>
<keyword evidence="6" id="KW-0067">ATP-binding</keyword>
<dbReference type="eggNOG" id="KOG1290">
    <property type="taxonomic scope" value="Eukaryota"/>
</dbReference>
<reference evidence="10" key="1">
    <citation type="submission" date="2007-03" db="EMBL/GenBank/DDBJ databases">
        <title>Annotation of Culex pipiens quinquefasciatus.</title>
        <authorList>
            <consortium name="The Broad Institute Genome Sequencing Platform"/>
            <person name="Atkinson P.W."/>
            <person name="Hemingway J."/>
            <person name="Christensen B.M."/>
            <person name="Higgs S."/>
            <person name="Kodira C."/>
            <person name="Hannick L."/>
            <person name="Megy K."/>
            <person name="O'Leary S."/>
            <person name="Pearson M."/>
            <person name="Haas B.J."/>
            <person name="Mauceli E."/>
            <person name="Wortman J.R."/>
            <person name="Lee N.H."/>
            <person name="Guigo R."/>
            <person name="Stanke M."/>
            <person name="Alvarado L."/>
            <person name="Amedeo P."/>
            <person name="Antoine C.H."/>
            <person name="Arensburger P."/>
            <person name="Bidwell S.L."/>
            <person name="Crawford M."/>
            <person name="Camaro F."/>
            <person name="Devon K."/>
            <person name="Engels R."/>
            <person name="Hammond M."/>
            <person name="Howarth C."/>
            <person name="Koehrsen M."/>
            <person name="Lawson D."/>
            <person name="Montgomery P."/>
            <person name="Nene V."/>
            <person name="Nusbaum C."/>
            <person name="Puiu D."/>
            <person name="Romero-Severson J."/>
            <person name="Severson D.W."/>
            <person name="Shumway M."/>
            <person name="Sisk P."/>
            <person name="Stolte C."/>
            <person name="Zeng Q."/>
            <person name="Eisenstadt E."/>
            <person name="Fraser-Liggett C."/>
            <person name="Strausberg R."/>
            <person name="Galagan J."/>
            <person name="Birren B."/>
            <person name="Collins F.H."/>
        </authorList>
    </citation>
    <scope>NUCLEOTIDE SEQUENCE [LARGE SCALE GENOMIC DNA]</scope>
    <source>
        <strain evidence="10">JHB</strain>
    </source>
</reference>
<keyword evidence="3" id="KW-0808">Transferase</keyword>
<keyword evidence="2" id="KW-0723">Serine/threonine-protein kinase</keyword>
<comment type="catalytic activity">
    <reaction evidence="8">
        <text>L-seryl-[protein] + ATP = O-phospho-L-seryl-[protein] + ADP + H(+)</text>
        <dbReference type="Rhea" id="RHEA:17989"/>
        <dbReference type="Rhea" id="RHEA-COMP:9863"/>
        <dbReference type="Rhea" id="RHEA-COMP:11604"/>
        <dbReference type="ChEBI" id="CHEBI:15378"/>
        <dbReference type="ChEBI" id="CHEBI:29999"/>
        <dbReference type="ChEBI" id="CHEBI:30616"/>
        <dbReference type="ChEBI" id="CHEBI:83421"/>
        <dbReference type="ChEBI" id="CHEBI:456216"/>
        <dbReference type="EC" id="2.7.11.1"/>
    </reaction>
</comment>
<dbReference type="EnsemblMetazoa" id="CPIJ005577-RA">
    <property type="protein sequence ID" value="CPIJ005577-PA"/>
    <property type="gene ID" value="CPIJ005577"/>
</dbReference>
<dbReference type="Gene3D" id="1.10.510.10">
    <property type="entry name" value="Transferase(Phosphotransferase) domain 1"/>
    <property type="match status" value="1"/>
</dbReference>
<dbReference type="Gene3D" id="3.30.200.20">
    <property type="entry name" value="Phosphorylase Kinase, domain 1"/>
    <property type="match status" value="1"/>
</dbReference>
<dbReference type="VEuPathDB" id="VectorBase:CQUJHB004488"/>
<dbReference type="AlphaFoldDB" id="B0WGI3"/>
<dbReference type="GO" id="GO:0005634">
    <property type="term" value="C:nucleus"/>
    <property type="evidence" value="ECO:0007669"/>
    <property type="project" value="TreeGrafter"/>
</dbReference>
<keyword evidence="5" id="KW-0418">Kinase</keyword>
<evidence type="ECO:0000313" key="11">
    <source>
        <dbReference type="EnsemblMetazoa" id="CPIJ005577-PA"/>
    </source>
</evidence>
<evidence type="ECO:0000313" key="12">
    <source>
        <dbReference type="Proteomes" id="UP000002320"/>
    </source>
</evidence>
<dbReference type="InterPro" id="IPR051334">
    <property type="entry name" value="SRPK"/>
</dbReference>
<dbReference type="Proteomes" id="UP000002320">
    <property type="component" value="Unassembled WGS sequence"/>
</dbReference>
<dbReference type="VEuPathDB" id="VectorBase:CPIJ005577"/>
<evidence type="ECO:0000256" key="8">
    <source>
        <dbReference type="ARBA" id="ARBA00048679"/>
    </source>
</evidence>
<dbReference type="GO" id="GO:0005524">
    <property type="term" value="F:ATP binding"/>
    <property type="evidence" value="ECO:0007669"/>
    <property type="project" value="UniProtKB-KW"/>
</dbReference>
<dbReference type="PANTHER" id="PTHR47634:SF9">
    <property type="entry name" value="PROTEIN KINASE DOMAIN-CONTAINING PROTEIN-RELATED"/>
    <property type="match status" value="1"/>
</dbReference>
<feature type="region of interest" description="Disordered" evidence="9">
    <location>
        <begin position="595"/>
        <end position="648"/>
    </location>
</feature>
<proteinExistence type="predicted"/>
<evidence type="ECO:0000256" key="1">
    <source>
        <dbReference type="ARBA" id="ARBA00012513"/>
    </source>
</evidence>
<evidence type="ECO:0000256" key="6">
    <source>
        <dbReference type="ARBA" id="ARBA00022840"/>
    </source>
</evidence>
<dbReference type="HOGENOM" id="CLU_385988_0_0_1"/>
<organism>
    <name type="scientific">Culex quinquefasciatus</name>
    <name type="common">Southern house mosquito</name>
    <name type="synonym">Culex pungens</name>
    <dbReference type="NCBI Taxonomy" id="7176"/>
    <lineage>
        <taxon>Eukaryota</taxon>
        <taxon>Metazoa</taxon>
        <taxon>Ecdysozoa</taxon>
        <taxon>Arthropoda</taxon>
        <taxon>Hexapoda</taxon>
        <taxon>Insecta</taxon>
        <taxon>Pterygota</taxon>
        <taxon>Neoptera</taxon>
        <taxon>Endopterygota</taxon>
        <taxon>Diptera</taxon>
        <taxon>Nematocera</taxon>
        <taxon>Culicoidea</taxon>
        <taxon>Culicidae</taxon>
        <taxon>Culicinae</taxon>
        <taxon>Culicini</taxon>
        <taxon>Culex</taxon>
        <taxon>Culex</taxon>
    </lineage>
</organism>
<dbReference type="EC" id="2.7.11.1" evidence="1"/>
<dbReference type="GO" id="GO:0004674">
    <property type="term" value="F:protein serine/threonine kinase activity"/>
    <property type="evidence" value="ECO:0007669"/>
    <property type="project" value="UniProtKB-KW"/>
</dbReference>
<evidence type="ECO:0000256" key="9">
    <source>
        <dbReference type="SAM" id="MobiDB-lite"/>
    </source>
</evidence>
<keyword evidence="12" id="KW-1185">Reference proteome</keyword>
<evidence type="ECO:0000256" key="4">
    <source>
        <dbReference type="ARBA" id="ARBA00022741"/>
    </source>
</evidence>
<dbReference type="STRING" id="7176.B0WGI3"/>
<keyword evidence="4" id="KW-0547">Nucleotide-binding</keyword>
<dbReference type="GO" id="GO:0000245">
    <property type="term" value="P:spliceosomal complex assembly"/>
    <property type="evidence" value="ECO:0007669"/>
    <property type="project" value="TreeGrafter"/>
</dbReference>
<dbReference type="KEGG" id="cqu:CpipJ_CPIJ005577"/>
<comment type="catalytic activity">
    <reaction evidence="7">
        <text>L-threonyl-[protein] + ATP = O-phospho-L-threonyl-[protein] + ADP + H(+)</text>
        <dbReference type="Rhea" id="RHEA:46608"/>
        <dbReference type="Rhea" id="RHEA-COMP:11060"/>
        <dbReference type="Rhea" id="RHEA-COMP:11605"/>
        <dbReference type="ChEBI" id="CHEBI:15378"/>
        <dbReference type="ChEBI" id="CHEBI:30013"/>
        <dbReference type="ChEBI" id="CHEBI:30616"/>
        <dbReference type="ChEBI" id="CHEBI:61977"/>
        <dbReference type="ChEBI" id="CHEBI:456216"/>
        <dbReference type="EC" id="2.7.11.1"/>
    </reaction>
</comment>
<dbReference type="EMBL" id="DS231926">
    <property type="protein sequence ID" value="EDS26980.1"/>
    <property type="molecule type" value="Genomic_DNA"/>
</dbReference>